<evidence type="ECO:0000313" key="2">
    <source>
        <dbReference type="Proteomes" id="UP000474077"/>
    </source>
</evidence>
<gene>
    <name evidence="1" type="ORF">GA560_01335</name>
</gene>
<organism evidence="1 2">
    <name type="scientific">Bacteroides xylanisolvens</name>
    <dbReference type="NCBI Taxonomy" id="371601"/>
    <lineage>
        <taxon>Bacteria</taxon>
        <taxon>Pseudomonadati</taxon>
        <taxon>Bacteroidota</taxon>
        <taxon>Bacteroidia</taxon>
        <taxon>Bacteroidales</taxon>
        <taxon>Bacteroidaceae</taxon>
        <taxon>Bacteroides</taxon>
    </lineage>
</organism>
<dbReference type="AlphaFoldDB" id="A0A4Q5DP76"/>
<dbReference type="Proteomes" id="UP000474077">
    <property type="component" value="Unassembled WGS sequence"/>
</dbReference>
<name>A0A4Q5DP76_9BACE</name>
<dbReference type="Pfam" id="PF13692">
    <property type="entry name" value="Glyco_trans_1_4"/>
    <property type="match status" value="1"/>
</dbReference>
<accession>A0A4Q5DP76</accession>
<dbReference type="PANTHER" id="PTHR45947">
    <property type="entry name" value="SULFOQUINOVOSYL TRANSFERASE SQD2"/>
    <property type="match status" value="1"/>
</dbReference>
<dbReference type="EMBL" id="WDER01000002">
    <property type="protein sequence ID" value="KAB6086856.1"/>
    <property type="molecule type" value="Genomic_DNA"/>
</dbReference>
<dbReference type="Gene3D" id="3.40.50.2000">
    <property type="entry name" value="Glycogen Phosphorylase B"/>
    <property type="match status" value="1"/>
</dbReference>
<sequence length="345" mass="39438">MKSNKICVCGHFGFGQNLLNGQTIKTKIVAEELDRVYGSQNIIKIDTAGGIKELPRIWWQGFVASCKCKNVITLLSDNGLKAVLPAFLFYKLVFHNRISHLCLGAELARYLKRTPWVAKLMRNIDFLYAETNVLKKALNERGYKNVRILPNCKRLHPIDESQLKLKWNEPYRLCMFARVMKEKGVEDAVHIINEINNETGRIVYRLDIYGQVDDKQVEWFDNLKEEFTPAITYGGLVPFDESVKVLKDYFALLFPTKFFVEGVPGTIIDAYASGLPVISSKWESFADVVDDKITGYGYEFDNLAALKKLLIDIADNPLMITSLKKNCLLKVDYYSASHLLEYLKL</sequence>
<comment type="caution">
    <text evidence="1">The sequence shown here is derived from an EMBL/GenBank/DDBJ whole genome shotgun (WGS) entry which is preliminary data.</text>
</comment>
<keyword evidence="1" id="KW-0808">Transferase</keyword>
<dbReference type="InterPro" id="IPR050194">
    <property type="entry name" value="Glycosyltransferase_grp1"/>
</dbReference>
<dbReference type="GO" id="GO:0016757">
    <property type="term" value="F:glycosyltransferase activity"/>
    <property type="evidence" value="ECO:0007669"/>
    <property type="project" value="TreeGrafter"/>
</dbReference>
<reference evidence="1 2" key="1">
    <citation type="journal article" date="2019" name="Nat. Med.">
        <title>A library of human gut bacterial isolates paired with longitudinal multiomics data enables mechanistic microbiome research.</title>
        <authorList>
            <person name="Poyet M."/>
            <person name="Groussin M."/>
            <person name="Gibbons S.M."/>
            <person name="Avila-Pacheco J."/>
            <person name="Jiang X."/>
            <person name="Kearney S.M."/>
            <person name="Perrotta A.R."/>
            <person name="Berdy B."/>
            <person name="Zhao S."/>
            <person name="Lieberman T.D."/>
            <person name="Swanson P.K."/>
            <person name="Smith M."/>
            <person name="Roesemann S."/>
            <person name="Alexander J.E."/>
            <person name="Rich S.A."/>
            <person name="Livny J."/>
            <person name="Vlamakis H."/>
            <person name="Clish C."/>
            <person name="Bullock K."/>
            <person name="Deik A."/>
            <person name="Scott J."/>
            <person name="Pierce K.A."/>
            <person name="Xavier R.J."/>
            <person name="Alm E.J."/>
        </authorList>
    </citation>
    <scope>NUCLEOTIDE SEQUENCE [LARGE SCALE GENOMIC DNA]</scope>
    <source>
        <strain evidence="1 2">BIOML-A73</strain>
    </source>
</reference>
<dbReference type="RefSeq" id="WP_049702602.1">
    <property type="nucleotide sequence ID" value="NZ_JAOPEM010000028.1"/>
</dbReference>
<evidence type="ECO:0000313" key="1">
    <source>
        <dbReference type="EMBL" id="KAB6086856.1"/>
    </source>
</evidence>
<dbReference type="PANTHER" id="PTHR45947:SF3">
    <property type="entry name" value="SULFOQUINOVOSYL TRANSFERASE SQD2"/>
    <property type="match status" value="1"/>
</dbReference>
<protein>
    <submittedName>
        <fullName evidence="1">Glycosyltransferase</fullName>
    </submittedName>
</protein>
<proteinExistence type="predicted"/>
<dbReference type="SUPFAM" id="SSF53756">
    <property type="entry name" value="UDP-Glycosyltransferase/glycogen phosphorylase"/>
    <property type="match status" value="1"/>
</dbReference>